<proteinExistence type="predicted"/>
<organism evidence="1 2">
    <name type="scientific">Dermatophilus congolensis</name>
    <dbReference type="NCBI Taxonomy" id="1863"/>
    <lineage>
        <taxon>Bacteria</taxon>
        <taxon>Bacillati</taxon>
        <taxon>Actinomycetota</taxon>
        <taxon>Actinomycetes</taxon>
        <taxon>Micrococcales</taxon>
        <taxon>Dermatophilaceae</taxon>
        <taxon>Dermatophilus</taxon>
    </lineage>
</organism>
<accession>A0AA46BQ46</accession>
<dbReference type="EMBL" id="UFYA01000001">
    <property type="protein sequence ID" value="STD14923.1"/>
    <property type="molecule type" value="Genomic_DNA"/>
</dbReference>
<protein>
    <submittedName>
        <fullName evidence="1">Uncharacterized protein</fullName>
    </submittedName>
</protein>
<evidence type="ECO:0000313" key="1">
    <source>
        <dbReference type="EMBL" id="STD14923.1"/>
    </source>
</evidence>
<name>A0AA46BQ46_9MICO</name>
<dbReference type="AlphaFoldDB" id="A0AA46BQ46"/>
<evidence type="ECO:0000313" key="2">
    <source>
        <dbReference type="Proteomes" id="UP000254118"/>
    </source>
</evidence>
<comment type="caution">
    <text evidence="1">The sequence shown here is derived from an EMBL/GenBank/DDBJ whole genome shotgun (WGS) entry which is preliminary data.</text>
</comment>
<reference evidence="1 2" key="1">
    <citation type="submission" date="2018-06" db="EMBL/GenBank/DDBJ databases">
        <authorList>
            <consortium name="Pathogen Informatics"/>
            <person name="Doyle S."/>
        </authorList>
    </citation>
    <scope>NUCLEOTIDE SEQUENCE [LARGE SCALE GENOMIC DNA]</scope>
    <source>
        <strain evidence="1 2">NCTC7915</strain>
    </source>
</reference>
<gene>
    <name evidence="1" type="ORF">NCTC7915_02191</name>
</gene>
<sequence length="35" mass="3888">MHVHLLLILDYFEVVGLSHSDTQAGQLHYVGIAPL</sequence>
<dbReference type="Proteomes" id="UP000254118">
    <property type="component" value="Unassembled WGS sequence"/>
</dbReference>